<name>A0A423WJS6_9PEZI</name>
<gene>
    <name evidence="3" type="ORF">VMCG_05350</name>
</gene>
<keyword evidence="4" id="KW-1185">Reference proteome</keyword>
<evidence type="ECO:0000313" key="3">
    <source>
        <dbReference type="EMBL" id="ROW03686.1"/>
    </source>
</evidence>
<comment type="caution">
    <text evidence="3">The sequence shown here is derived from an EMBL/GenBank/DDBJ whole genome shotgun (WGS) entry which is preliminary data.</text>
</comment>
<sequence>MKGLKKTSLIVLVAAIQPVWSSFSLNLSGPDWDYTAKDLANTTSEACRTAYSAQIDCDDTLLGYVASMRPAFDPTSNDLDRTCTTTCSDSLASYVQNVIDVCDQPGDLANEAAGSKSVEAKDPVALVGQIFQYTFAQNCKKDDTGYCTLQDGSIGDADDFSCDDKCTLMFYTNAHNYAASGWLFSYYYLVGESSWWEEEYSKGWKTAKSCGAKENLHPIASLPDGDVASSGIVGATGTTSASSTAETSGGSTSTPSLTATATSTTSPTSQSAPQTSTTATAATSSVSANEGVSKVASAGFAILACSLSLTWV</sequence>
<feature type="signal peptide" evidence="2">
    <location>
        <begin position="1"/>
        <end position="21"/>
    </location>
</feature>
<protein>
    <submittedName>
        <fullName evidence="3">Uncharacterized protein</fullName>
    </submittedName>
</protein>
<evidence type="ECO:0000256" key="2">
    <source>
        <dbReference type="SAM" id="SignalP"/>
    </source>
</evidence>
<accession>A0A423WJS6</accession>
<feature type="region of interest" description="Disordered" evidence="1">
    <location>
        <begin position="238"/>
        <end position="285"/>
    </location>
</feature>
<feature type="chain" id="PRO_5019119385" evidence="2">
    <location>
        <begin position="22"/>
        <end position="312"/>
    </location>
</feature>
<dbReference type="STRING" id="356882.A0A423WJS6"/>
<keyword evidence="2" id="KW-0732">Signal</keyword>
<dbReference type="Proteomes" id="UP000283895">
    <property type="component" value="Unassembled WGS sequence"/>
</dbReference>
<evidence type="ECO:0000313" key="4">
    <source>
        <dbReference type="Proteomes" id="UP000283895"/>
    </source>
</evidence>
<evidence type="ECO:0000256" key="1">
    <source>
        <dbReference type="SAM" id="MobiDB-lite"/>
    </source>
</evidence>
<organism evidence="3 4">
    <name type="scientific">Cytospora schulzeri</name>
    <dbReference type="NCBI Taxonomy" id="448051"/>
    <lineage>
        <taxon>Eukaryota</taxon>
        <taxon>Fungi</taxon>
        <taxon>Dikarya</taxon>
        <taxon>Ascomycota</taxon>
        <taxon>Pezizomycotina</taxon>
        <taxon>Sordariomycetes</taxon>
        <taxon>Sordariomycetidae</taxon>
        <taxon>Diaporthales</taxon>
        <taxon>Cytosporaceae</taxon>
        <taxon>Cytospora</taxon>
    </lineage>
</organism>
<reference evidence="3 4" key="1">
    <citation type="submission" date="2015-09" db="EMBL/GenBank/DDBJ databases">
        <title>Host preference determinants of Valsa canker pathogens revealed by comparative genomics.</title>
        <authorList>
            <person name="Yin Z."/>
            <person name="Huang L."/>
        </authorList>
    </citation>
    <scope>NUCLEOTIDE SEQUENCE [LARGE SCALE GENOMIC DNA]</scope>
    <source>
        <strain evidence="3 4">03-1</strain>
    </source>
</reference>
<dbReference type="AlphaFoldDB" id="A0A423WJS6"/>
<proteinExistence type="predicted"/>
<dbReference type="OrthoDB" id="5985073at2759"/>
<dbReference type="EMBL" id="LKEA01000015">
    <property type="protein sequence ID" value="ROW03686.1"/>
    <property type="molecule type" value="Genomic_DNA"/>
</dbReference>